<organism evidence="1 2">
    <name type="scientific">Polaribacter ponticola</name>
    <dbReference type="NCBI Taxonomy" id="2978475"/>
    <lineage>
        <taxon>Bacteria</taxon>
        <taxon>Pseudomonadati</taxon>
        <taxon>Bacteroidota</taxon>
        <taxon>Flavobacteriia</taxon>
        <taxon>Flavobacteriales</taxon>
        <taxon>Flavobacteriaceae</taxon>
    </lineage>
</organism>
<evidence type="ECO:0000313" key="1">
    <source>
        <dbReference type="EMBL" id="MDD7915898.1"/>
    </source>
</evidence>
<name>A0ABT5SCN6_9FLAO</name>
<protein>
    <submittedName>
        <fullName evidence="1">Uncharacterized protein</fullName>
    </submittedName>
</protein>
<dbReference type="EMBL" id="JAOSLC020000004">
    <property type="protein sequence ID" value="MDD7915898.1"/>
    <property type="molecule type" value="Genomic_DNA"/>
</dbReference>
<dbReference type="Proteomes" id="UP001151478">
    <property type="component" value="Unassembled WGS sequence"/>
</dbReference>
<reference evidence="1" key="1">
    <citation type="submission" date="2023-02" db="EMBL/GenBank/DDBJ databases">
        <title>Polaribacter ponticola sp. nov., isolated from seawater.</title>
        <authorList>
            <person name="Baek J.H."/>
            <person name="Kim J.M."/>
            <person name="Choi D.G."/>
            <person name="Jeon C.O."/>
        </authorList>
    </citation>
    <scope>NUCLEOTIDE SEQUENCE</scope>
    <source>
        <strain evidence="1">MSW5</strain>
    </source>
</reference>
<keyword evidence="2" id="KW-1185">Reference proteome</keyword>
<evidence type="ECO:0000313" key="2">
    <source>
        <dbReference type="Proteomes" id="UP001151478"/>
    </source>
</evidence>
<accession>A0ABT5SCN6</accession>
<proteinExistence type="predicted"/>
<dbReference type="RefSeq" id="WP_265724448.1">
    <property type="nucleotide sequence ID" value="NZ_JAOSLC020000004.1"/>
</dbReference>
<sequence length="249" mass="29437">MSKKLFIFEGQNTEINITKNLSDKFSESFTDIFTSNDVKCAYCTTIYDLYKKISEDEYLDIFMLLKEKEFNKETLKDYNSSDFSEIYLFFDYDGHAPIANDNKLLEVLGLFNEETEHGKIFISYPMVEALKHFSSTIDFKNLKVKAKENINYKKITNLNCDNKYRDFNQYNKTIWLELIEVHLKKLNFIMNNDFSIPKNNVSQKDIFLKQLEKHINIDSSIAVLSAFPLFLFDYYGLQTIKDLIESRDF</sequence>
<gene>
    <name evidence="1" type="ORF">N5A56_016355</name>
</gene>
<comment type="caution">
    <text evidence="1">The sequence shown here is derived from an EMBL/GenBank/DDBJ whole genome shotgun (WGS) entry which is preliminary data.</text>
</comment>